<dbReference type="Proteomes" id="UP000037267">
    <property type="component" value="Unassembled WGS sequence"/>
</dbReference>
<keyword evidence="4 9" id="KW-0812">Transmembrane</keyword>
<dbReference type="GO" id="GO:0004190">
    <property type="term" value="F:aspartic-type endopeptidase activity"/>
    <property type="evidence" value="ECO:0007669"/>
    <property type="project" value="UniProtKB-KW"/>
</dbReference>
<evidence type="ECO:0000256" key="8">
    <source>
        <dbReference type="ARBA" id="ARBA00023136"/>
    </source>
</evidence>
<keyword evidence="10" id="KW-0449">Lipoprotein</keyword>
<dbReference type="EMBL" id="LGSS01000004">
    <property type="protein sequence ID" value="KNF09060.1"/>
    <property type="molecule type" value="Genomic_DNA"/>
</dbReference>
<comment type="caution">
    <text evidence="10">The sequence shown here is derived from an EMBL/GenBank/DDBJ whole genome shotgun (WGS) entry which is preliminary data.</text>
</comment>
<dbReference type="PANTHER" id="PTHR33695">
    <property type="entry name" value="LIPOPROTEIN SIGNAL PEPTIDASE"/>
    <property type="match status" value="1"/>
</dbReference>
<evidence type="ECO:0000256" key="4">
    <source>
        <dbReference type="ARBA" id="ARBA00022692"/>
    </source>
</evidence>
<reference evidence="11" key="1">
    <citation type="submission" date="2015-07" db="EMBL/GenBank/DDBJ databases">
        <title>Draft genome sequence of the purine-degrading Gottschalkia purinilyticum DSM 1384 (formerly Clostridium purinilyticum).</title>
        <authorList>
            <person name="Poehlein A."/>
            <person name="Schiel-Bengelsdorf B."/>
            <person name="Bengelsdorf F.R."/>
            <person name="Daniel R."/>
            <person name="Duerre P."/>
        </authorList>
    </citation>
    <scope>NUCLEOTIDE SEQUENCE [LARGE SCALE GENOMIC DNA]</scope>
    <source>
        <strain evidence="11">DSM 1384</strain>
    </source>
</reference>
<keyword evidence="7 9" id="KW-1133">Transmembrane helix</keyword>
<evidence type="ECO:0000256" key="1">
    <source>
        <dbReference type="ARBA" id="ARBA00006139"/>
    </source>
</evidence>
<keyword evidence="3" id="KW-0645">Protease</keyword>
<dbReference type="AlphaFoldDB" id="A0A0L0WCC6"/>
<gene>
    <name evidence="10" type="ORF">CLPU_4c01060</name>
</gene>
<sequence>MKIKNKKTWISVIFLISIEQIIKIIINSNYLDKNIPILPPLLYFKPIFNRDYSWFNSMLQLGIGRWIHILIAAVMSLLIYLFYSYLNNRIGINRVINIMFAFVFSGALCSLIDKVFWNGSLDYIQLKGFFTFDLKDLYINVFIGMLILLALMKNKTLEEIDDRNIIKDFAKYILRKP</sequence>
<evidence type="ECO:0000256" key="7">
    <source>
        <dbReference type="ARBA" id="ARBA00022989"/>
    </source>
</evidence>
<keyword evidence="6" id="KW-0378">Hydrolase</keyword>
<evidence type="ECO:0000256" key="6">
    <source>
        <dbReference type="ARBA" id="ARBA00022801"/>
    </source>
</evidence>
<evidence type="ECO:0000313" key="11">
    <source>
        <dbReference type="Proteomes" id="UP000037267"/>
    </source>
</evidence>
<protein>
    <submittedName>
        <fullName evidence="10">Lipoprotein signal peptidase</fullName>
    </submittedName>
</protein>
<evidence type="ECO:0000313" key="10">
    <source>
        <dbReference type="EMBL" id="KNF09060.1"/>
    </source>
</evidence>
<dbReference type="GO" id="GO:0006508">
    <property type="term" value="P:proteolysis"/>
    <property type="evidence" value="ECO:0007669"/>
    <property type="project" value="UniProtKB-KW"/>
</dbReference>
<feature type="transmembrane region" description="Helical" evidence="9">
    <location>
        <begin position="137"/>
        <end position="154"/>
    </location>
</feature>
<dbReference type="InterPro" id="IPR001872">
    <property type="entry name" value="Peptidase_A8"/>
</dbReference>
<dbReference type="RefSeq" id="WP_050354636.1">
    <property type="nucleotide sequence ID" value="NZ_LGSS01000004.1"/>
</dbReference>
<evidence type="ECO:0000256" key="3">
    <source>
        <dbReference type="ARBA" id="ARBA00022670"/>
    </source>
</evidence>
<keyword evidence="2" id="KW-1003">Cell membrane</keyword>
<name>A0A0L0WCC6_GOTPU</name>
<comment type="similarity">
    <text evidence="1">Belongs to the peptidase A8 family.</text>
</comment>
<evidence type="ECO:0000256" key="2">
    <source>
        <dbReference type="ARBA" id="ARBA00022475"/>
    </source>
</evidence>
<feature type="transmembrane region" description="Helical" evidence="9">
    <location>
        <begin position="95"/>
        <end position="117"/>
    </location>
</feature>
<dbReference type="PANTHER" id="PTHR33695:SF1">
    <property type="entry name" value="LIPOPROTEIN SIGNAL PEPTIDASE"/>
    <property type="match status" value="1"/>
</dbReference>
<feature type="transmembrane region" description="Helical" evidence="9">
    <location>
        <begin position="12"/>
        <end position="31"/>
    </location>
</feature>
<proteinExistence type="inferred from homology"/>
<keyword evidence="5" id="KW-0064">Aspartyl protease</keyword>
<dbReference type="GO" id="GO:0016020">
    <property type="term" value="C:membrane"/>
    <property type="evidence" value="ECO:0007669"/>
    <property type="project" value="InterPro"/>
</dbReference>
<keyword evidence="11" id="KW-1185">Reference proteome</keyword>
<organism evidence="10 11">
    <name type="scientific">Gottschalkia purinilytica</name>
    <name type="common">Clostridium purinilyticum</name>
    <dbReference type="NCBI Taxonomy" id="1503"/>
    <lineage>
        <taxon>Bacteria</taxon>
        <taxon>Bacillati</taxon>
        <taxon>Bacillota</taxon>
        <taxon>Tissierellia</taxon>
        <taxon>Tissierellales</taxon>
        <taxon>Gottschalkiaceae</taxon>
        <taxon>Gottschalkia</taxon>
    </lineage>
</organism>
<evidence type="ECO:0000256" key="5">
    <source>
        <dbReference type="ARBA" id="ARBA00022750"/>
    </source>
</evidence>
<feature type="transmembrane region" description="Helical" evidence="9">
    <location>
        <begin position="63"/>
        <end position="83"/>
    </location>
</feature>
<evidence type="ECO:0000256" key="9">
    <source>
        <dbReference type="SAM" id="Phobius"/>
    </source>
</evidence>
<keyword evidence="8 9" id="KW-0472">Membrane</keyword>
<accession>A0A0L0WCC6</accession>
<dbReference type="OrthoDB" id="1653128at2"/>
<dbReference type="STRING" id="1503.CLPU_4c01060"/>
<dbReference type="Pfam" id="PF01252">
    <property type="entry name" value="Peptidase_A8"/>
    <property type="match status" value="1"/>
</dbReference>